<dbReference type="Pfam" id="PF22483">
    <property type="entry name" value="Mu-transpos_C_2"/>
    <property type="match status" value="1"/>
</dbReference>
<dbReference type="EMBL" id="FNFB01000045">
    <property type="protein sequence ID" value="SDM21803.1"/>
    <property type="molecule type" value="Genomic_DNA"/>
</dbReference>
<evidence type="ECO:0000259" key="2">
    <source>
        <dbReference type="Pfam" id="PF22483"/>
    </source>
</evidence>
<gene>
    <name evidence="3" type="ORF">SAMN05421874_14523</name>
</gene>
<dbReference type="PANTHER" id="PTHR35004">
    <property type="entry name" value="TRANSPOSASE RV3428C-RELATED"/>
    <property type="match status" value="1"/>
</dbReference>
<dbReference type="PANTHER" id="PTHR35004:SF7">
    <property type="entry name" value="INTEGRASE PROTEIN"/>
    <property type="match status" value="1"/>
</dbReference>
<accession>A0A1G9RF14</accession>
<proteinExistence type="predicted"/>
<dbReference type="OrthoDB" id="2065409at2"/>
<organism evidence="3 4">
    <name type="scientific">Nonomuraea maritima</name>
    <dbReference type="NCBI Taxonomy" id="683260"/>
    <lineage>
        <taxon>Bacteria</taxon>
        <taxon>Bacillati</taxon>
        <taxon>Actinomycetota</taxon>
        <taxon>Actinomycetes</taxon>
        <taxon>Streptosporangiales</taxon>
        <taxon>Streptosporangiaceae</taxon>
        <taxon>Nonomuraea</taxon>
    </lineage>
</organism>
<name>A0A1G9RF14_9ACTN</name>
<evidence type="ECO:0000313" key="4">
    <source>
        <dbReference type="Proteomes" id="UP000198683"/>
    </source>
</evidence>
<dbReference type="STRING" id="683260.SAMN05421874_14523"/>
<dbReference type="Proteomes" id="UP000198683">
    <property type="component" value="Unassembled WGS sequence"/>
</dbReference>
<sequence>MTHPQSKVEVFAAIRRDSRAGLSGRQIAIKYRVSRNTVAEALRQPWPEPRKKMAPRASRLDEFKPLIDEMLRADLDAPRKQRHTAKRIFARLVDEHQAAEVSYQMVRAYVARRRGEIRVEAGRGPPEAFVPQSHLPGVEAEVDFGDVTVRIAGEQVKCFLFSFRMSYSGKAVHRVLATGGQEAFFEGHVHAFRVLGGVPTGKVRYDNLKAAVSAVLGFTRARTESARWTAFREHYGVEAFYCQPGIKGAHEKGGVEGDIGWFRRNHLVPVPEVASLDELNEMIERWDLEDEGRRIGARARTVGEYFAIEQPLLRPIPLEAFETGLLLPVRVDRYSQITVRTNRYSVPARLIGRQLRVMLHASELIVYDGQQIVARHDRLFAKAARRLELDHYLEVLIRKPGALPGATALEQAKAAGKFTPVHDAWWAAACKAHGDRDGTRALIEVLLLARHLPTEHLVTGLAAALRAGALTADAVALEARKAAEEDQEPSPPTAAEDASTDATVTFLTERRLAQLPRDTRPPPSVAVYDQLLKRARPAGERPAQGGTP</sequence>
<dbReference type="InterPro" id="IPR054353">
    <property type="entry name" value="IstA-like_C"/>
</dbReference>
<reference evidence="3 4" key="1">
    <citation type="submission" date="2016-10" db="EMBL/GenBank/DDBJ databases">
        <authorList>
            <person name="de Groot N.N."/>
        </authorList>
    </citation>
    <scope>NUCLEOTIDE SEQUENCE [LARGE SCALE GENOMIC DNA]</scope>
    <source>
        <strain evidence="3 4">CGMCC 4.5681</strain>
    </source>
</reference>
<protein>
    <submittedName>
        <fullName evidence="3">Transposase</fullName>
    </submittedName>
</protein>
<keyword evidence="4" id="KW-1185">Reference proteome</keyword>
<evidence type="ECO:0000313" key="3">
    <source>
        <dbReference type="EMBL" id="SDM21803.1"/>
    </source>
</evidence>
<dbReference type="NCBIfam" id="NF033546">
    <property type="entry name" value="transpos_IS21"/>
    <property type="match status" value="1"/>
</dbReference>
<dbReference type="AlphaFoldDB" id="A0A1G9RF14"/>
<feature type="domain" description="Transposase for insertion sequence element IS21-like C-terminal" evidence="2">
    <location>
        <begin position="317"/>
        <end position="386"/>
    </location>
</feature>
<feature type="region of interest" description="Disordered" evidence="1">
    <location>
        <begin position="480"/>
        <end position="502"/>
    </location>
</feature>
<evidence type="ECO:0000256" key="1">
    <source>
        <dbReference type="SAM" id="MobiDB-lite"/>
    </source>
</evidence>
<dbReference type="RefSeq" id="WP_090773893.1">
    <property type="nucleotide sequence ID" value="NZ_FNFB01000045.1"/>
</dbReference>